<evidence type="ECO:0000256" key="7">
    <source>
        <dbReference type="HAMAP-Rule" id="MF_00607"/>
    </source>
</evidence>
<accession>A0ABN6CV13</accession>
<evidence type="ECO:0000259" key="9">
    <source>
        <dbReference type="SMART" id="SM00650"/>
    </source>
</evidence>
<dbReference type="NCBIfam" id="TIGR00755">
    <property type="entry name" value="ksgA"/>
    <property type="match status" value="1"/>
</dbReference>
<evidence type="ECO:0000256" key="4">
    <source>
        <dbReference type="ARBA" id="ARBA00022679"/>
    </source>
</evidence>
<dbReference type="GO" id="GO:0032259">
    <property type="term" value="P:methylation"/>
    <property type="evidence" value="ECO:0007669"/>
    <property type="project" value="UniProtKB-KW"/>
</dbReference>
<evidence type="ECO:0000313" key="11">
    <source>
        <dbReference type="Proteomes" id="UP001054820"/>
    </source>
</evidence>
<dbReference type="SMART" id="SM00650">
    <property type="entry name" value="rADc"/>
    <property type="match status" value="1"/>
</dbReference>
<feature type="domain" description="Ribosomal RNA adenine methylase transferase N-terminal" evidence="9">
    <location>
        <begin position="28"/>
        <end position="202"/>
    </location>
</feature>
<evidence type="ECO:0000256" key="1">
    <source>
        <dbReference type="ARBA" id="ARBA00022490"/>
    </source>
</evidence>
<keyword evidence="11" id="KW-1185">Reference proteome</keyword>
<feature type="binding site" evidence="7 8">
    <location>
        <position position="117"/>
    </location>
    <ligand>
        <name>S-adenosyl-L-methionine</name>
        <dbReference type="ChEBI" id="CHEBI:59789"/>
    </ligand>
</feature>
<keyword evidence="4 7" id="KW-0808">Transferase</keyword>
<protein>
    <recommendedName>
        <fullName evidence="7">Ribosomal RNA small subunit methyltransferase A</fullName>
        <ecNumber evidence="7">2.1.1.182</ecNumber>
    </recommendedName>
    <alternativeName>
        <fullName evidence="7">16S rRNA (adenine(1518)-N(6)/adenine(1519)-N(6))-dimethyltransferase</fullName>
    </alternativeName>
    <alternativeName>
        <fullName evidence="7">16S rRNA dimethyladenosine transferase</fullName>
    </alternativeName>
    <alternativeName>
        <fullName evidence="7">16S rRNA dimethylase</fullName>
    </alternativeName>
    <alternativeName>
        <fullName evidence="7">S-adenosylmethionine-6-N', N'-adenosyl(rRNA) dimethyltransferase</fullName>
    </alternativeName>
</protein>
<evidence type="ECO:0000256" key="5">
    <source>
        <dbReference type="ARBA" id="ARBA00022691"/>
    </source>
</evidence>
<dbReference type="RefSeq" id="WP_237263154.1">
    <property type="nucleotide sequence ID" value="NZ_AP024202.1"/>
</dbReference>
<dbReference type="PANTHER" id="PTHR11727:SF7">
    <property type="entry name" value="DIMETHYLADENOSINE TRANSFERASE-RELATED"/>
    <property type="match status" value="1"/>
</dbReference>
<keyword evidence="6 7" id="KW-0694">RNA-binding</keyword>
<feature type="binding site" evidence="7 8">
    <location>
        <position position="23"/>
    </location>
    <ligand>
        <name>S-adenosyl-L-methionine</name>
        <dbReference type="ChEBI" id="CHEBI:59789"/>
    </ligand>
</feature>
<dbReference type="Gene3D" id="1.10.8.100">
    <property type="entry name" value="Ribosomal RNA adenine dimethylase-like, domain 2"/>
    <property type="match status" value="1"/>
</dbReference>
<name>A0ABN6CV13_9GAMM</name>
<keyword evidence="2 7" id="KW-0698">rRNA processing</keyword>
<sequence>MARNNGSRPSGHKHKKQFGQNFLNNGRVIDQIVAAIRPKPENHMVEIGPGEAALTTPLIDVVKRMDIIEIDNDLIGPLKIRFASKPAFNLHHTDALAFDYSTLLEFEPDQPLRIVGNLPYNISSPLMFHLLKFSDHIQDMHFMLQKEVVDRITAEPGIKAYGRLSVMIQYACETEYLFTVGPENFTPPPKVDSAIVRLLPYKTKPFVADDEADFAELVKQAFSQKRKTLRNTLKGYLEVEQIEACGINPTARAETVSVEKFVELANLYHQIKLKSGQ</sequence>
<dbReference type="PROSITE" id="PS51689">
    <property type="entry name" value="SAM_RNA_A_N6_MT"/>
    <property type="match status" value="1"/>
</dbReference>
<evidence type="ECO:0000256" key="6">
    <source>
        <dbReference type="ARBA" id="ARBA00022884"/>
    </source>
</evidence>
<dbReference type="PANTHER" id="PTHR11727">
    <property type="entry name" value="DIMETHYLADENOSINE TRANSFERASE"/>
    <property type="match status" value="1"/>
</dbReference>
<dbReference type="EMBL" id="AP024202">
    <property type="protein sequence ID" value="BCN92851.1"/>
    <property type="molecule type" value="Genomic_DNA"/>
</dbReference>
<evidence type="ECO:0000256" key="2">
    <source>
        <dbReference type="ARBA" id="ARBA00022552"/>
    </source>
</evidence>
<feature type="binding site" evidence="7 8">
    <location>
        <position position="69"/>
    </location>
    <ligand>
        <name>S-adenosyl-L-methionine</name>
        <dbReference type="ChEBI" id="CHEBI:59789"/>
    </ligand>
</feature>
<dbReference type="InterPro" id="IPR001737">
    <property type="entry name" value="KsgA/Erm"/>
</dbReference>
<gene>
    <name evidence="7 10" type="primary">rsmA</name>
    <name evidence="7" type="synonym">ksgA</name>
    <name evidence="10" type="ORF">THMIRHAM_06360</name>
</gene>
<keyword evidence="5 7" id="KW-0949">S-adenosyl-L-methionine</keyword>
<evidence type="ECO:0000256" key="3">
    <source>
        <dbReference type="ARBA" id="ARBA00022603"/>
    </source>
</evidence>
<proteinExistence type="inferred from homology"/>
<comment type="function">
    <text evidence="7">Specifically dimethylates two adjacent adenosines (A1518 and A1519) in the loop of a conserved hairpin near the 3'-end of 16S rRNA in the 30S particle. May play a critical role in biogenesis of 30S subunits.</text>
</comment>
<keyword evidence="1 7" id="KW-0963">Cytoplasm</keyword>
<dbReference type="InterPro" id="IPR011530">
    <property type="entry name" value="rRNA_adenine_dimethylase"/>
</dbReference>
<organism evidence="10 11">
    <name type="scientific">Thiomicrorhabdus immobilis</name>
    <dbReference type="NCBI Taxonomy" id="2791037"/>
    <lineage>
        <taxon>Bacteria</taxon>
        <taxon>Pseudomonadati</taxon>
        <taxon>Pseudomonadota</taxon>
        <taxon>Gammaproteobacteria</taxon>
        <taxon>Thiotrichales</taxon>
        <taxon>Piscirickettsiaceae</taxon>
        <taxon>Thiomicrorhabdus</taxon>
    </lineage>
</organism>
<dbReference type="InterPro" id="IPR023165">
    <property type="entry name" value="rRNA_Ade_diMease-like_C"/>
</dbReference>
<dbReference type="InterPro" id="IPR029063">
    <property type="entry name" value="SAM-dependent_MTases_sf"/>
</dbReference>
<reference evidence="10" key="1">
    <citation type="journal article" date="2022" name="Arch. Microbiol.">
        <title>Thiomicrorhabdus immobilis sp. nov., a mesophilic sulfur-oxidizing bacterium isolated from sediment of a brackish lake in northern Japan.</title>
        <authorList>
            <person name="Kojima H."/>
            <person name="Mochizuki J."/>
            <person name="Kanda M."/>
            <person name="Watanabe T."/>
            <person name="Fukui M."/>
        </authorList>
    </citation>
    <scope>NUCLEOTIDE SEQUENCE</scope>
    <source>
        <strain evidence="10">Am19</strain>
    </source>
</reference>
<comment type="catalytic activity">
    <reaction evidence="7">
        <text>adenosine(1518)/adenosine(1519) in 16S rRNA + 4 S-adenosyl-L-methionine = N(6)-dimethyladenosine(1518)/N(6)-dimethyladenosine(1519) in 16S rRNA + 4 S-adenosyl-L-homocysteine + 4 H(+)</text>
        <dbReference type="Rhea" id="RHEA:19609"/>
        <dbReference type="Rhea" id="RHEA-COMP:10232"/>
        <dbReference type="Rhea" id="RHEA-COMP:10233"/>
        <dbReference type="ChEBI" id="CHEBI:15378"/>
        <dbReference type="ChEBI" id="CHEBI:57856"/>
        <dbReference type="ChEBI" id="CHEBI:59789"/>
        <dbReference type="ChEBI" id="CHEBI:74411"/>
        <dbReference type="ChEBI" id="CHEBI:74493"/>
        <dbReference type="EC" id="2.1.1.182"/>
    </reaction>
</comment>
<keyword evidence="3 7" id="KW-0489">Methyltransferase</keyword>
<dbReference type="HAMAP" id="MF_00607">
    <property type="entry name" value="16SrRNA_methyltr_A"/>
    <property type="match status" value="1"/>
</dbReference>
<dbReference type="Proteomes" id="UP001054820">
    <property type="component" value="Chromosome"/>
</dbReference>
<dbReference type="SUPFAM" id="SSF53335">
    <property type="entry name" value="S-adenosyl-L-methionine-dependent methyltransferases"/>
    <property type="match status" value="1"/>
</dbReference>
<dbReference type="EC" id="2.1.1.182" evidence="7"/>
<comment type="similarity">
    <text evidence="7">Belongs to the class I-like SAM-binding methyltransferase superfamily. rRNA adenine N(6)-methyltransferase family. RsmA subfamily.</text>
</comment>
<evidence type="ECO:0000256" key="8">
    <source>
        <dbReference type="PROSITE-ProRule" id="PRU01026"/>
    </source>
</evidence>
<feature type="binding site" evidence="7 8">
    <location>
        <position position="48"/>
    </location>
    <ligand>
        <name>S-adenosyl-L-methionine</name>
        <dbReference type="ChEBI" id="CHEBI:59789"/>
    </ligand>
</feature>
<feature type="binding site" evidence="7 8">
    <location>
        <position position="21"/>
    </location>
    <ligand>
        <name>S-adenosyl-L-methionine</name>
        <dbReference type="ChEBI" id="CHEBI:59789"/>
    </ligand>
</feature>
<comment type="subcellular location">
    <subcellularLocation>
        <location evidence="7">Cytoplasm</location>
    </subcellularLocation>
</comment>
<dbReference type="Gene3D" id="3.40.50.150">
    <property type="entry name" value="Vaccinia Virus protein VP39"/>
    <property type="match status" value="1"/>
</dbReference>
<dbReference type="Pfam" id="PF00398">
    <property type="entry name" value="RrnaAD"/>
    <property type="match status" value="1"/>
</dbReference>
<evidence type="ECO:0000313" key="10">
    <source>
        <dbReference type="EMBL" id="BCN92851.1"/>
    </source>
</evidence>
<feature type="binding site" evidence="7 8">
    <location>
        <position position="94"/>
    </location>
    <ligand>
        <name>S-adenosyl-L-methionine</name>
        <dbReference type="ChEBI" id="CHEBI:59789"/>
    </ligand>
</feature>
<dbReference type="InterPro" id="IPR020598">
    <property type="entry name" value="rRNA_Ade_methylase_Trfase_N"/>
</dbReference>
<dbReference type="GO" id="GO:0008168">
    <property type="term" value="F:methyltransferase activity"/>
    <property type="evidence" value="ECO:0007669"/>
    <property type="project" value="UniProtKB-KW"/>
</dbReference>